<protein>
    <recommendedName>
        <fullName evidence="6">Aldose 1-epimerase</fullName>
    </recommendedName>
</protein>
<dbReference type="Gene3D" id="2.70.98.10">
    <property type="match status" value="1"/>
</dbReference>
<evidence type="ECO:0000313" key="4">
    <source>
        <dbReference type="EMBL" id="MFD3393485.1"/>
    </source>
</evidence>
<dbReference type="SUPFAM" id="SSF74650">
    <property type="entry name" value="Galactose mutarotase-like"/>
    <property type="match status" value="1"/>
</dbReference>
<gene>
    <name evidence="4" type="ORF">U0R10_02515</name>
</gene>
<evidence type="ECO:0000313" key="5">
    <source>
        <dbReference type="Proteomes" id="UP001598138"/>
    </source>
</evidence>
<accession>A0ABW6D987</accession>
<organism evidence="4 5">
    <name type="scientific">Aquirufa avitistagni</name>
    <dbReference type="NCBI Taxonomy" id="3104728"/>
    <lineage>
        <taxon>Bacteria</taxon>
        <taxon>Pseudomonadati</taxon>
        <taxon>Bacteroidota</taxon>
        <taxon>Cytophagia</taxon>
        <taxon>Cytophagales</taxon>
        <taxon>Flectobacillaceae</taxon>
        <taxon>Aquirufa</taxon>
    </lineage>
</organism>
<evidence type="ECO:0008006" key="6">
    <source>
        <dbReference type="Google" id="ProtNLM"/>
    </source>
</evidence>
<comment type="cofactor">
    <cofactor evidence="1">
        <name>Ca(2+)</name>
        <dbReference type="ChEBI" id="CHEBI:29108"/>
    </cofactor>
</comment>
<keyword evidence="3" id="KW-0106">Calcium</keyword>
<dbReference type="InterPro" id="IPR011013">
    <property type="entry name" value="Gal_mutarotase_sf_dom"/>
</dbReference>
<dbReference type="EMBL" id="JBBKXZ010000001">
    <property type="protein sequence ID" value="MFD3393485.1"/>
    <property type="molecule type" value="Genomic_DNA"/>
</dbReference>
<evidence type="ECO:0000256" key="2">
    <source>
        <dbReference type="ARBA" id="ARBA00011245"/>
    </source>
</evidence>
<dbReference type="InterPro" id="IPR008183">
    <property type="entry name" value="Aldose_1/G6P_1-epimerase"/>
</dbReference>
<keyword evidence="5" id="KW-1185">Reference proteome</keyword>
<dbReference type="RefSeq" id="WP_377982166.1">
    <property type="nucleotide sequence ID" value="NZ_JBBKXZ010000001.1"/>
</dbReference>
<dbReference type="PANTHER" id="PTHR10091">
    <property type="entry name" value="ALDOSE-1-EPIMERASE"/>
    <property type="match status" value="1"/>
</dbReference>
<dbReference type="InterPro" id="IPR014718">
    <property type="entry name" value="GH-type_carb-bd"/>
</dbReference>
<dbReference type="PANTHER" id="PTHR10091:SF0">
    <property type="entry name" value="GALACTOSE MUTAROTASE"/>
    <property type="match status" value="1"/>
</dbReference>
<proteinExistence type="predicted"/>
<comment type="caution">
    <text evidence="4">The sequence shown here is derived from an EMBL/GenBank/DDBJ whole genome shotgun (WGS) entry which is preliminary data.</text>
</comment>
<sequence>MIIEQNENQISLVNPTNQSRVDIDLAAGGLLTRFDVHVENELINIVKLPFSDRYPLASNPYHPSAVLTPWVNRVRNGNYSFEGRNYQLPINEPNLGNAIHGLLARASFTVSASESTPNSAYVRISHSYLGDEKGYPFPFDFSIDYTFEKSGGLRVNFHSMNTGTVNMPFACGWHPYFGFPGSTLEDLQISFASKSRFLSDSQMIPLQEESFDRKEPISLGNEQLDHVFLLKPLANHRTELHDTRRNISFYLEQSSIQFPYLVVFAPGDQDAVAIEPMTANTDAFNTAEGLQVLAPGAQFDGEVYLWVGKAGQTTRKAK</sequence>
<dbReference type="Proteomes" id="UP001598138">
    <property type="component" value="Unassembled WGS sequence"/>
</dbReference>
<dbReference type="Pfam" id="PF01263">
    <property type="entry name" value="Aldose_epim"/>
    <property type="match status" value="1"/>
</dbReference>
<evidence type="ECO:0000256" key="1">
    <source>
        <dbReference type="ARBA" id="ARBA00001913"/>
    </source>
</evidence>
<name>A0ABW6D987_9BACT</name>
<comment type="subunit">
    <text evidence="2">Monomer.</text>
</comment>
<reference evidence="4 5" key="1">
    <citation type="submission" date="2024-03" db="EMBL/GenBank/DDBJ databases">
        <title>Aquirufa genome sequencing.</title>
        <authorList>
            <person name="Pitt A."/>
            <person name="Hahn M.W."/>
        </authorList>
    </citation>
    <scope>NUCLEOTIDE SEQUENCE [LARGE SCALE GENOMIC DNA]</scope>
    <source>
        <strain evidence="4 5">OSTEICH-129V</strain>
    </source>
</reference>
<evidence type="ECO:0000256" key="3">
    <source>
        <dbReference type="ARBA" id="ARBA00022837"/>
    </source>
</evidence>